<evidence type="ECO:0000256" key="1">
    <source>
        <dbReference type="SAM" id="MobiDB-lite"/>
    </source>
</evidence>
<protein>
    <recommendedName>
        <fullName evidence="4">HTH domain-containing protein</fullName>
    </recommendedName>
</protein>
<comment type="caution">
    <text evidence="2">The sequence shown here is derived from an EMBL/GenBank/DDBJ whole genome shotgun (WGS) entry which is preliminary data.</text>
</comment>
<sequence length="191" mass="22257">MNEGPTKDQQNQALRTLLEMAENNVPESDPAWNKNREIVGFDRRKPGANKQGRCKQLSHVKKANRPGKPASTSDKRKEMDRRRILLPKLIDRGYNGRQIAEYFGVSKSVIYHDIDMLKLKTRPRRHWRVTNTDTHHTEYYASFGELNAVAHIHDRLNADELITVVGPWRIEYGTWYQDSQGNWYEAPNESL</sequence>
<feature type="region of interest" description="Disordered" evidence="1">
    <location>
        <begin position="22"/>
        <end position="79"/>
    </location>
</feature>
<dbReference type="EMBL" id="JAQSGK010000027">
    <property type="protein sequence ID" value="MEE6716129.1"/>
    <property type="molecule type" value="Genomic_DNA"/>
</dbReference>
<keyword evidence="3" id="KW-1185">Reference proteome</keyword>
<accession>A0ABU7T0J5</accession>
<dbReference type="RefSeq" id="WP_331243923.1">
    <property type="nucleotide sequence ID" value="NZ_JAQSGJ010000027.1"/>
</dbReference>
<dbReference type="Proteomes" id="UP001330016">
    <property type="component" value="Unassembled WGS sequence"/>
</dbReference>
<evidence type="ECO:0008006" key="4">
    <source>
        <dbReference type="Google" id="ProtNLM"/>
    </source>
</evidence>
<evidence type="ECO:0000313" key="2">
    <source>
        <dbReference type="EMBL" id="MEE6716129.1"/>
    </source>
</evidence>
<proteinExistence type="predicted"/>
<name>A0ABU7T0J5_9LACO</name>
<reference evidence="2 3" key="1">
    <citation type="submission" date="2023-02" db="EMBL/GenBank/DDBJ databases">
        <title>The predominant lactic acid bacteria and yeasts involved in the spontaneous fermentation of millet during the production of the traditional porridge Hausa koko in Ghana.</title>
        <authorList>
            <person name="Atter A."/>
            <person name="Diaz M."/>
        </authorList>
    </citation>
    <scope>NUCLEOTIDE SEQUENCE [LARGE SCALE GENOMIC DNA]</scope>
    <source>
        <strain evidence="2 3">FI11640</strain>
    </source>
</reference>
<feature type="compositionally biased region" description="Basic residues" evidence="1">
    <location>
        <begin position="52"/>
        <end position="65"/>
    </location>
</feature>
<evidence type="ECO:0000313" key="3">
    <source>
        <dbReference type="Proteomes" id="UP001330016"/>
    </source>
</evidence>
<gene>
    <name evidence="2" type="ORF">PS435_09685</name>
</gene>
<organism evidence="2 3">
    <name type="scientific">Schleiferilactobacillus harbinensis</name>
    <dbReference type="NCBI Taxonomy" id="304207"/>
    <lineage>
        <taxon>Bacteria</taxon>
        <taxon>Bacillati</taxon>
        <taxon>Bacillota</taxon>
        <taxon>Bacilli</taxon>
        <taxon>Lactobacillales</taxon>
        <taxon>Lactobacillaceae</taxon>
        <taxon>Schleiferilactobacillus</taxon>
    </lineage>
</organism>
<feature type="compositionally biased region" description="Basic and acidic residues" evidence="1">
    <location>
        <begin position="34"/>
        <end position="45"/>
    </location>
</feature>